<gene>
    <name evidence="2" type="ORF">CU102_12475</name>
</gene>
<organism evidence="2 3">
    <name type="scientific">Phyllobacterium brassicacearum</name>
    <dbReference type="NCBI Taxonomy" id="314235"/>
    <lineage>
        <taxon>Bacteria</taxon>
        <taxon>Pseudomonadati</taxon>
        <taxon>Pseudomonadota</taxon>
        <taxon>Alphaproteobacteria</taxon>
        <taxon>Hyphomicrobiales</taxon>
        <taxon>Phyllobacteriaceae</taxon>
        <taxon>Phyllobacterium</taxon>
    </lineage>
</organism>
<dbReference type="InterPro" id="IPR050126">
    <property type="entry name" value="Ap4A_hydrolase"/>
</dbReference>
<evidence type="ECO:0000313" key="3">
    <source>
        <dbReference type="Proteomes" id="UP000241444"/>
    </source>
</evidence>
<dbReference type="Pfam" id="PF00149">
    <property type="entry name" value="Metallophos"/>
    <property type="match status" value="1"/>
</dbReference>
<name>A0A2P7BQ21_9HYPH</name>
<dbReference type="InterPro" id="IPR004843">
    <property type="entry name" value="Calcineurin-like_PHP"/>
</dbReference>
<proteinExistence type="predicted"/>
<evidence type="ECO:0000259" key="1">
    <source>
        <dbReference type="Pfam" id="PF00149"/>
    </source>
</evidence>
<dbReference type="AlphaFoldDB" id="A0A2P7BQ21"/>
<dbReference type="GO" id="GO:0110154">
    <property type="term" value="P:RNA decapping"/>
    <property type="evidence" value="ECO:0007669"/>
    <property type="project" value="TreeGrafter"/>
</dbReference>
<dbReference type="OrthoDB" id="9807890at2"/>
<reference evidence="3" key="1">
    <citation type="submission" date="2017-11" db="EMBL/GenBank/DDBJ databases">
        <authorList>
            <person name="Kuznetsova I."/>
            <person name="Sazanova A."/>
            <person name="Chirak E."/>
            <person name="Safronova V."/>
            <person name="Willems A."/>
        </authorList>
    </citation>
    <scope>NUCLEOTIDE SEQUENCE [LARGE SCALE GENOMIC DNA]</scope>
    <source>
        <strain evidence="3">STM 196</strain>
    </source>
</reference>
<dbReference type="SUPFAM" id="SSF56300">
    <property type="entry name" value="Metallo-dependent phosphatases"/>
    <property type="match status" value="1"/>
</dbReference>
<comment type="caution">
    <text evidence="2">The sequence shown here is derived from an EMBL/GenBank/DDBJ whole genome shotgun (WGS) entry which is preliminary data.</text>
</comment>
<dbReference type="Gene3D" id="3.60.21.10">
    <property type="match status" value="1"/>
</dbReference>
<dbReference type="InterPro" id="IPR029052">
    <property type="entry name" value="Metallo-depent_PP-like"/>
</dbReference>
<dbReference type="PANTHER" id="PTHR42850:SF4">
    <property type="entry name" value="ZINC-DEPENDENT ENDOPOLYPHOSPHATASE"/>
    <property type="match status" value="1"/>
</dbReference>
<sequence length="232" mass="25721">MSKTYAIADLHGRYDLLLAAIESIEQGNHSGGTVVFTGDYVDRGPQSRQVIERLMAGPSDPRWKWICLQGNHEEIMLTVRAEPELVGSWWLPNGGGATLMSYGQKVGELADVGVIPQEHIDWLKSLPLIYVDNHRIFVHAGVDETIPLDKQSAQTMQWMIYPDGYAIGHGNRHVVHGHHQSEDGPLLFAGRTNLDTFAWFTGRLVIGVFDDEKAGGPITTIEIEGSPIWEPS</sequence>
<feature type="domain" description="Calcineurin-like phosphoesterase" evidence="1">
    <location>
        <begin position="4"/>
        <end position="194"/>
    </location>
</feature>
<evidence type="ECO:0000313" key="2">
    <source>
        <dbReference type="EMBL" id="PSH68573.1"/>
    </source>
</evidence>
<dbReference type="PANTHER" id="PTHR42850">
    <property type="entry name" value="METALLOPHOSPHOESTERASE"/>
    <property type="match status" value="1"/>
</dbReference>
<keyword evidence="3" id="KW-1185">Reference proteome</keyword>
<accession>A0A2P7BQ21</accession>
<dbReference type="GO" id="GO:0005737">
    <property type="term" value="C:cytoplasm"/>
    <property type="evidence" value="ECO:0007669"/>
    <property type="project" value="TreeGrafter"/>
</dbReference>
<dbReference type="GO" id="GO:0016791">
    <property type="term" value="F:phosphatase activity"/>
    <property type="evidence" value="ECO:0007669"/>
    <property type="project" value="TreeGrafter"/>
</dbReference>
<dbReference type="CDD" id="cd00144">
    <property type="entry name" value="MPP_PPP_family"/>
    <property type="match status" value="1"/>
</dbReference>
<dbReference type="GO" id="GO:0008803">
    <property type="term" value="F:bis(5'-nucleosyl)-tetraphosphatase (symmetrical) activity"/>
    <property type="evidence" value="ECO:0007669"/>
    <property type="project" value="TreeGrafter"/>
</dbReference>
<dbReference type="Proteomes" id="UP000241444">
    <property type="component" value="Unassembled WGS sequence"/>
</dbReference>
<protein>
    <submittedName>
        <fullName evidence="2">Serine/threonine protein phosphatase</fullName>
    </submittedName>
</protein>
<dbReference type="EMBL" id="PGGO01000008">
    <property type="protein sequence ID" value="PSH68573.1"/>
    <property type="molecule type" value="Genomic_DNA"/>
</dbReference>
<dbReference type="RefSeq" id="WP_106711429.1">
    <property type="nucleotide sequence ID" value="NZ_PGGO01000008.1"/>
</dbReference>